<gene>
    <name evidence="1" type="ORF">LOD99_14494</name>
</gene>
<dbReference type="Gene3D" id="1.25.40.20">
    <property type="entry name" value="Ankyrin repeat-containing domain"/>
    <property type="match status" value="1"/>
</dbReference>
<accession>A0AAV7KDS4</accession>
<keyword evidence="2" id="KW-1185">Reference proteome</keyword>
<dbReference type="InterPro" id="IPR036770">
    <property type="entry name" value="Ankyrin_rpt-contain_sf"/>
</dbReference>
<organism evidence="1 2">
    <name type="scientific">Oopsacas minuta</name>
    <dbReference type="NCBI Taxonomy" id="111878"/>
    <lineage>
        <taxon>Eukaryota</taxon>
        <taxon>Metazoa</taxon>
        <taxon>Porifera</taxon>
        <taxon>Hexactinellida</taxon>
        <taxon>Hexasterophora</taxon>
        <taxon>Lyssacinosida</taxon>
        <taxon>Leucopsacidae</taxon>
        <taxon>Oopsacas</taxon>
    </lineage>
</organism>
<evidence type="ECO:0000313" key="2">
    <source>
        <dbReference type="Proteomes" id="UP001165289"/>
    </source>
</evidence>
<reference evidence="1 2" key="1">
    <citation type="journal article" date="2023" name="BMC Biol.">
        <title>The compact genome of the sponge Oopsacas minuta (Hexactinellida) is lacking key metazoan core genes.</title>
        <authorList>
            <person name="Santini S."/>
            <person name="Schenkelaars Q."/>
            <person name="Jourda C."/>
            <person name="Duchesne M."/>
            <person name="Belahbib H."/>
            <person name="Rocher C."/>
            <person name="Selva M."/>
            <person name="Riesgo A."/>
            <person name="Vervoort M."/>
            <person name="Leys S.P."/>
            <person name="Kodjabachian L."/>
            <person name="Le Bivic A."/>
            <person name="Borchiellini C."/>
            <person name="Claverie J.M."/>
            <person name="Renard E."/>
        </authorList>
    </citation>
    <scope>NUCLEOTIDE SEQUENCE [LARGE SCALE GENOMIC DNA]</scope>
    <source>
        <strain evidence="1">SPO-2</strain>
    </source>
</reference>
<protein>
    <submittedName>
        <fullName evidence="1">Uncharacterized protein</fullName>
    </submittedName>
</protein>
<comment type="caution">
    <text evidence="1">The sequence shown here is derived from an EMBL/GenBank/DDBJ whole genome shotgun (WGS) entry which is preliminary data.</text>
</comment>
<dbReference type="AlphaFoldDB" id="A0AAV7KDS4"/>
<name>A0AAV7KDS4_9METZ</name>
<dbReference type="EMBL" id="JAKMXF010000055">
    <property type="protein sequence ID" value="KAI6659571.1"/>
    <property type="molecule type" value="Genomic_DNA"/>
</dbReference>
<dbReference type="Proteomes" id="UP001165289">
    <property type="component" value="Unassembled WGS sequence"/>
</dbReference>
<evidence type="ECO:0000313" key="1">
    <source>
        <dbReference type="EMBL" id="KAI6659571.1"/>
    </source>
</evidence>
<sequence>MDHEKRPQVHHFNNNKLPPLQNAIHEQNSDVIDYITKNSEILFTDINKLLSILKSAIHNPKVLGYLLNALREIESKGDFNQEYAPLISDCLSSCLSLSIESDNTTALNTLMQYGCKLNYPYGDIGDSLLQLTIRKSGKVEFIKLILKSLSENKDIHLTHIKDENSNIVPLIDCKNTEEHTGLHNCIQKQPL</sequence>
<proteinExistence type="predicted"/>